<accession>A0ABX3SUE3</accession>
<protein>
    <recommendedName>
        <fullName evidence="3">DUF3349 domain-containing protein</fullName>
    </recommendedName>
</protein>
<organism evidence="1 2">
    <name type="scientific">Mycobacterium malmoense</name>
    <dbReference type="NCBI Taxonomy" id="1780"/>
    <lineage>
        <taxon>Bacteria</taxon>
        <taxon>Bacillati</taxon>
        <taxon>Actinomycetota</taxon>
        <taxon>Actinomycetes</taxon>
        <taxon>Mycobacteriales</taxon>
        <taxon>Mycobacteriaceae</taxon>
        <taxon>Mycobacterium</taxon>
    </lineage>
</organism>
<reference evidence="1 2" key="1">
    <citation type="submission" date="2017-02" db="EMBL/GenBank/DDBJ databases">
        <title>The new phylogeny of genus Mycobacterium.</title>
        <authorList>
            <person name="Tortoli E."/>
            <person name="Trovato A."/>
            <person name="Cirillo D.M."/>
        </authorList>
    </citation>
    <scope>NUCLEOTIDE SEQUENCE [LARGE SCALE GENOMIC DNA]</scope>
    <source>
        <strain evidence="1 2">IP1130001</strain>
    </source>
</reference>
<name>A0ABX3SUE3_MYCMA</name>
<dbReference type="EMBL" id="MVHV01000007">
    <property type="protein sequence ID" value="ORA83813.1"/>
    <property type="molecule type" value="Genomic_DNA"/>
</dbReference>
<evidence type="ECO:0000313" key="1">
    <source>
        <dbReference type="EMBL" id="ORA83813.1"/>
    </source>
</evidence>
<dbReference type="InterPro" id="IPR044918">
    <property type="entry name" value="DUF3349_helical"/>
</dbReference>
<sequence>MGWPDRVWSVVAFLRARYPTGAPAIGYAPLLALLPRRVADDEIAAVISTLLGRKRRPIDSADVGVEITRITDELPSPDDIERVQRRLDATGWTGDR</sequence>
<dbReference type="Pfam" id="PF11829">
    <property type="entry name" value="DUF3349"/>
    <property type="match status" value="1"/>
</dbReference>
<evidence type="ECO:0000313" key="2">
    <source>
        <dbReference type="Proteomes" id="UP000243140"/>
    </source>
</evidence>
<dbReference type="RefSeq" id="WP_071510539.1">
    <property type="nucleotide sequence ID" value="NZ_CP060015.1"/>
</dbReference>
<proteinExistence type="predicted"/>
<evidence type="ECO:0008006" key="3">
    <source>
        <dbReference type="Google" id="ProtNLM"/>
    </source>
</evidence>
<dbReference type="Gene3D" id="1.10.150.430">
    <property type="entry name" value="DUF3349, helical bundle"/>
    <property type="match status" value="1"/>
</dbReference>
<dbReference type="Proteomes" id="UP000243140">
    <property type="component" value="Unassembled WGS sequence"/>
</dbReference>
<keyword evidence="2" id="KW-1185">Reference proteome</keyword>
<comment type="caution">
    <text evidence="1">The sequence shown here is derived from an EMBL/GenBank/DDBJ whole genome shotgun (WGS) entry which is preliminary data.</text>
</comment>
<gene>
    <name evidence="1" type="ORF">BST29_09345</name>
</gene>
<dbReference type="InterPro" id="IPR021784">
    <property type="entry name" value="DUF3349"/>
</dbReference>